<reference evidence="2 3" key="1">
    <citation type="submission" date="2018-07" db="EMBL/GenBank/DDBJ databases">
        <title>Erythrobacter nanhaiensis sp. nov., a novel member of the genus Erythrobacter isolated from the South China Sea.</title>
        <authorList>
            <person name="Chen X."/>
            <person name="Liu J."/>
        </authorList>
    </citation>
    <scope>NUCLEOTIDE SEQUENCE [LARGE SCALE GENOMIC DNA]</scope>
    <source>
        <strain evidence="2 3">S-5</strain>
    </source>
</reference>
<gene>
    <name evidence="2" type="ORF">DL238_03880</name>
</gene>
<dbReference type="PANTHER" id="PTHR28208">
    <property type="entry name" value="PHOSPHATIDATE PHOSPHATASE APP1"/>
    <property type="match status" value="1"/>
</dbReference>
<keyword evidence="3" id="KW-1185">Reference proteome</keyword>
<sequence length="368" mass="40764">MGIFRRRPTRVQPFFGYRSHDRLVLVGRTQRSRAPEFEKGRSRWGTIRVMMSQFFASEVAGVDVTLCLTRADGKDFTHHATSGDDGYFRFEVDLEGDWPYPAQTAWEIVRLGWDNVDGHQTVTGHVLVPGADAQIGVISDIDDTIMETGITGGWHNVVRNWKRIFAQMPHERILVEGADVFYGAIGGGVAGAGKDQPTGSFIPATHRPFFYISSSPWNLFSYLVAFQQSREMPLGALFLRNWGFNMATIGKKSHGAHKRRAIAEILDHFGHLRFAFIGDDTQGDLPAFAEAVARQPDRIAAVFIRTTEKALSEVELDAKRVIESFGVPLWLGNSYAVGKDFLRAAGVAPHGETSRIVETVGPGDGEEA</sequence>
<organism evidence="2 3">
    <name type="scientific">Alteriqipengyuania lutimaris</name>
    <dbReference type="NCBI Taxonomy" id="1538146"/>
    <lineage>
        <taxon>Bacteria</taxon>
        <taxon>Pseudomonadati</taxon>
        <taxon>Pseudomonadota</taxon>
        <taxon>Alphaproteobacteria</taxon>
        <taxon>Sphingomonadales</taxon>
        <taxon>Erythrobacteraceae</taxon>
        <taxon>Alteriqipengyuania</taxon>
    </lineage>
</organism>
<accession>A0A395LJ99</accession>
<dbReference type="GO" id="GO:0008195">
    <property type="term" value="F:phosphatidate phosphatase activity"/>
    <property type="evidence" value="ECO:0007669"/>
    <property type="project" value="InterPro"/>
</dbReference>
<dbReference type="InterPro" id="IPR052935">
    <property type="entry name" value="Mg2+_PAP"/>
</dbReference>
<name>A0A395LJ99_9SPHN</name>
<protein>
    <submittedName>
        <fullName evidence="2">DUF2183 domain-containing protein</fullName>
    </submittedName>
</protein>
<proteinExistence type="predicted"/>
<feature type="domain" description="Phosphatidate phosphatase APP1 catalytic" evidence="1">
    <location>
        <begin position="135"/>
        <end position="305"/>
    </location>
</feature>
<dbReference type="OrthoDB" id="9789875at2"/>
<dbReference type="EMBL" id="QRBB01000001">
    <property type="protein sequence ID" value="RDS76831.1"/>
    <property type="molecule type" value="Genomic_DNA"/>
</dbReference>
<evidence type="ECO:0000313" key="2">
    <source>
        <dbReference type="EMBL" id="RDS76831.1"/>
    </source>
</evidence>
<dbReference type="Proteomes" id="UP000254101">
    <property type="component" value="Unassembled WGS sequence"/>
</dbReference>
<evidence type="ECO:0000259" key="1">
    <source>
        <dbReference type="Pfam" id="PF09949"/>
    </source>
</evidence>
<dbReference type="Pfam" id="PF09949">
    <property type="entry name" value="APP1_cat"/>
    <property type="match status" value="1"/>
</dbReference>
<comment type="caution">
    <text evidence="2">The sequence shown here is derived from an EMBL/GenBank/DDBJ whole genome shotgun (WGS) entry which is preliminary data.</text>
</comment>
<dbReference type="InterPro" id="IPR019236">
    <property type="entry name" value="APP1_cat"/>
</dbReference>
<dbReference type="PANTHER" id="PTHR28208:SF3">
    <property type="entry name" value="PHOSPHATIDATE PHOSPHATASE APP1"/>
    <property type="match status" value="1"/>
</dbReference>
<evidence type="ECO:0000313" key="3">
    <source>
        <dbReference type="Proteomes" id="UP000254101"/>
    </source>
</evidence>
<dbReference type="AlphaFoldDB" id="A0A395LJ99"/>